<reference evidence="2" key="1">
    <citation type="submission" date="2014-09" db="EMBL/GenBank/DDBJ databases">
        <authorList>
            <person name="Magalhaes I.L.F."/>
            <person name="Oliveira U."/>
            <person name="Santos F.R."/>
            <person name="Vidigal T.H.D.A."/>
            <person name="Brescovit A.D."/>
            <person name="Santos A.J."/>
        </authorList>
    </citation>
    <scope>NUCLEOTIDE SEQUENCE</scope>
    <source>
        <tissue evidence="2">Shoot tissue taken approximately 20 cm above the soil surface</tissue>
    </source>
</reference>
<protein>
    <submittedName>
        <fullName evidence="2">Uncharacterized protein</fullName>
    </submittedName>
</protein>
<evidence type="ECO:0000256" key="1">
    <source>
        <dbReference type="SAM" id="MobiDB-lite"/>
    </source>
</evidence>
<sequence length="116" mass="12347">MAAELCASDVRHGQRRDRLGAASLCARELGAAATTFAGRPRSAMQQRHRRGSARWRIEAGGGGGTRSGWRGSRRRADLGRRQGSRLPSSRGAGGGWASNCRVRDGGVSRIFAGDVK</sequence>
<name>A0A0A8ZFK5_ARUDO</name>
<evidence type="ECO:0000313" key="2">
    <source>
        <dbReference type="EMBL" id="JAD33627.1"/>
    </source>
</evidence>
<organism evidence="2">
    <name type="scientific">Arundo donax</name>
    <name type="common">Giant reed</name>
    <name type="synonym">Donax arundinaceus</name>
    <dbReference type="NCBI Taxonomy" id="35708"/>
    <lineage>
        <taxon>Eukaryota</taxon>
        <taxon>Viridiplantae</taxon>
        <taxon>Streptophyta</taxon>
        <taxon>Embryophyta</taxon>
        <taxon>Tracheophyta</taxon>
        <taxon>Spermatophyta</taxon>
        <taxon>Magnoliopsida</taxon>
        <taxon>Liliopsida</taxon>
        <taxon>Poales</taxon>
        <taxon>Poaceae</taxon>
        <taxon>PACMAD clade</taxon>
        <taxon>Arundinoideae</taxon>
        <taxon>Arundineae</taxon>
        <taxon>Arundo</taxon>
    </lineage>
</organism>
<dbReference type="AlphaFoldDB" id="A0A0A8ZFK5"/>
<reference evidence="2" key="2">
    <citation type="journal article" date="2015" name="Data Brief">
        <title>Shoot transcriptome of the giant reed, Arundo donax.</title>
        <authorList>
            <person name="Barrero R.A."/>
            <person name="Guerrero F.D."/>
            <person name="Moolhuijzen P."/>
            <person name="Goolsby J.A."/>
            <person name="Tidwell J."/>
            <person name="Bellgard S.E."/>
            <person name="Bellgard M.I."/>
        </authorList>
    </citation>
    <scope>NUCLEOTIDE SEQUENCE</scope>
    <source>
        <tissue evidence="2">Shoot tissue taken approximately 20 cm above the soil surface</tissue>
    </source>
</reference>
<feature type="region of interest" description="Disordered" evidence="1">
    <location>
        <begin position="38"/>
        <end position="102"/>
    </location>
</feature>
<accession>A0A0A8ZFK5</accession>
<proteinExistence type="predicted"/>
<dbReference type="EMBL" id="GBRH01264268">
    <property type="protein sequence ID" value="JAD33627.1"/>
    <property type="molecule type" value="Transcribed_RNA"/>
</dbReference>